<name>A0A8J7DZU0_9CYAN</name>
<evidence type="ECO:0000256" key="1">
    <source>
        <dbReference type="SAM" id="Coils"/>
    </source>
</evidence>
<keyword evidence="1" id="KW-0175">Coiled coil</keyword>
<evidence type="ECO:0000313" key="3">
    <source>
        <dbReference type="EMBL" id="MBE9118747.1"/>
    </source>
</evidence>
<dbReference type="EMBL" id="JADEWZ010000059">
    <property type="protein sequence ID" value="MBE9118747.1"/>
    <property type="molecule type" value="Genomic_DNA"/>
</dbReference>
<accession>A0A8J7DZU0</accession>
<feature type="transmembrane region" description="Helical" evidence="2">
    <location>
        <begin position="1007"/>
        <end position="1029"/>
    </location>
</feature>
<sequence>MQWGSSIPSFFLAQVEEANIDTVEDAALMFSGPQFFTALIAGLVLAFAFQLLFTNLGIATGISLAGGSSSDSSSDSDGIGGTLQKIGLAVGIGTLISVAISLFVACLFAVKLSLFASPFSGAIVGLVIWGTYFSLMVWFSSTTVGSLVGSVVNTATSGFQALVGTAAAAIGGKAASQQVVATAEAAAAAVRREITSGIDPVSFRENVEDYLTALKPSELDLRSIRDEFEGLLNDPNLQEIADSDRVQDIDRGTFVSLISNQSNLSKREVNRIAEQLEGIWKDKVQKLRKQDPLAELGNYLRSATSEQLLGVELSDKVDTLIQEMRERRKSQNQGQGPIKQAIASSFNSLTGLVMGRTDLSDLDVEKVGNQLQKLKEHLGEQSQKVASQLTPDTPYSTVRADIENHLSSAYPWQLEPEVLDREFREMLYDPDADPGAVARELKQISRSNFIDWLQERETSAIFTQAKIRSLANRLDTIRLEVLAAAEAAYEREQSIALFADVETCLLNQSKAALTPENIQLRFKPILEDSDADDEQLRNRLSQFDRATFDRLLEQRGDLNEVERSAIANELEIARDRALQESQELADAAKVKVESQWLKVQSYLRDTNKAELNPNSIQRELKLMLDDPQAGASALKARMSRFDRDTLVQLFAQRQDMSEEEVNEIIDRVESGWTQVRYAPQKLAEQAQVQYDQATSAIADYLRGTNKAELNPDGIRRDLTRLLDDPKSGFQRIKNRVAAMDRDTLVQLLSQRDDLSEEQVNQTIDEVQSTLYQIAKAPRRLAKRTQKQVGDFKSAVADYLRSTDKEQLNPDAIQRDVQLLLDDPRAGMENLQERLSQMDRDTLVQLLSQRDDIAEEDVEQIIDQILAVRDRAMAQLQLIQRKVESALEQIFAKIRNYLNSLERPELNYDGIQHDLKMLFDDPEVGFDALRDRFSSVDRNTLVAVLSSRDDISSSDAERLVSQVERNRDRVLQRAERLQQRAIHQLEQTKLQAQRQLEETRKTAAAASWWLFLTALISAGTAALGGALGVVD</sequence>
<keyword evidence="2" id="KW-1133">Transmembrane helix</keyword>
<evidence type="ECO:0000256" key="2">
    <source>
        <dbReference type="SAM" id="Phobius"/>
    </source>
</evidence>
<protein>
    <submittedName>
        <fullName evidence="3">MFS transporter</fullName>
    </submittedName>
</protein>
<feature type="transmembrane region" description="Helical" evidence="2">
    <location>
        <begin position="122"/>
        <end position="140"/>
    </location>
</feature>
<proteinExistence type="predicted"/>
<gene>
    <name evidence="3" type="ORF">IQ249_22930</name>
</gene>
<dbReference type="Proteomes" id="UP000654482">
    <property type="component" value="Unassembled WGS sequence"/>
</dbReference>
<comment type="caution">
    <text evidence="3">The sequence shown here is derived from an EMBL/GenBank/DDBJ whole genome shotgun (WGS) entry which is preliminary data.</text>
</comment>
<evidence type="ECO:0000313" key="4">
    <source>
        <dbReference type="Proteomes" id="UP000654482"/>
    </source>
</evidence>
<keyword evidence="2" id="KW-0472">Membrane</keyword>
<keyword evidence="2" id="KW-0812">Transmembrane</keyword>
<dbReference type="AlphaFoldDB" id="A0A8J7DZU0"/>
<feature type="transmembrane region" description="Helical" evidence="2">
    <location>
        <begin position="38"/>
        <end position="66"/>
    </location>
</feature>
<reference evidence="3" key="1">
    <citation type="submission" date="2020-10" db="EMBL/GenBank/DDBJ databases">
        <authorList>
            <person name="Castelo-Branco R."/>
            <person name="Eusebio N."/>
            <person name="Adriana R."/>
            <person name="Vieira A."/>
            <person name="Brugerolle De Fraissinette N."/>
            <person name="Rezende De Castro R."/>
            <person name="Schneider M.P."/>
            <person name="Vasconcelos V."/>
            <person name="Leao P.N."/>
        </authorList>
    </citation>
    <scope>NUCLEOTIDE SEQUENCE</scope>
    <source>
        <strain evidence="3">LEGE 07157</strain>
    </source>
</reference>
<feature type="transmembrane region" description="Helical" evidence="2">
    <location>
        <begin position="86"/>
        <end position="110"/>
    </location>
</feature>
<keyword evidence="4" id="KW-1185">Reference proteome</keyword>
<organism evidence="3 4">
    <name type="scientific">Lusitaniella coriacea LEGE 07157</name>
    <dbReference type="NCBI Taxonomy" id="945747"/>
    <lineage>
        <taxon>Bacteria</taxon>
        <taxon>Bacillati</taxon>
        <taxon>Cyanobacteriota</taxon>
        <taxon>Cyanophyceae</taxon>
        <taxon>Spirulinales</taxon>
        <taxon>Lusitaniellaceae</taxon>
        <taxon>Lusitaniella</taxon>
    </lineage>
</organism>
<feature type="coiled-coil region" evidence="1">
    <location>
        <begin position="959"/>
        <end position="1001"/>
    </location>
</feature>